<dbReference type="EMBL" id="KN831769">
    <property type="protein sequence ID" value="KIM47558.1"/>
    <property type="molecule type" value="Genomic_DNA"/>
</dbReference>
<evidence type="ECO:0000313" key="1">
    <source>
        <dbReference type="EMBL" id="KIM47558.1"/>
    </source>
</evidence>
<dbReference type="OrthoDB" id="3044761at2759"/>
<evidence type="ECO:0008006" key="3">
    <source>
        <dbReference type="Google" id="ProtNLM"/>
    </source>
</evidence>
<accession>A0A0C2YCM8</accession>
<dbReference type="Proteomes" id="UP000053424">
    <property type="component" value="Unassembled WGS sequence"/>
</dbReference>
<reference evidence="1 2" key="1">
    <citation type="submission" date="2014-04" db="EMBL/GenBank/DDBJ databases">
        <authorList>
            <consortium name="DOE Joint Genome Institute"/>
            <person name="Kuo A."/>
            <person name="Gay G."/>
            <person name="Dore J."/>
            <person name="Kohler A."/>
            <person name="Nagy L.G."/>
            <person name="Floudas D."/>
            <person name="Copeland A."/>
            <person name="Barry K.W."/>
            <person name="Cichocki N."/>
            <person name="Veneault-Fourrey C."/>
            <person name="LaButti K."/>
            <person name="Lindquist E.A."/>
            <person name="Lipzen A."/>
            <person name="Lundell T."/>
            <person name="Morin E."/>
            <person name="Murat C."/>
            <person name="Sun H."/>
            <person name="Tunlid A."/>
            <person name="Henrissat B."/>
            <person name="Grigoriev I.V."/>
            <person name="Hibbett D.S."/>
            <person name="Martin F."/>
            <person name="Nordberg H.P."/>
            <person name="Cantor M.N."/>
            <person name="Hua S.X."/>
        </authorList>
    </citation>
    <scope>NUCLEOTIDE SEQUENCE [LARGE SCALE GENOMIC DNA]</scope>
    <source>
        <strain evidence="2">h7</strain>
    </source>
</reference>
<reference evidence="2" key="2">
    <citation type="submission" date="2015-01" db="EMBL/GenBank/DDBJ databases">
        <title>Evolutionary Origins and Diversification of the Mycorrhizal Mutualists.</title>
        <authorList>
            <consortium name="DOE Joint Genome Institute"/>
            <consortium name="Mycorrhizal Genomics Consortium"/>
            <person name="Kohler A."/>
            <person name="Kuo A."/>
            <person name="Nagy L.G."/>
            <person name="Floudas D."/>
            <person name="Copeland A."/>
            <person name="Barry K.W."/>
            <person name="Cichocki N."/>
            <person name="Veneault-Fourrey C."/>
            <person name="LaButti K."/>
            <person name="Lindquist E.A."/>
            <person name="Lipzen A."/>
            <person name="Lundell T."/>
            <person name="Morin E."/>
            <person name="Murat C."/>
            <person name="Riley R."/>
            <person name="Ohm R."/>
            <person name="Sun H."/>
            <person name="Tunlid A."/>
            <person name="Henrissat B."/>
            <person name="Grigoriev I.V."/>
            <person name="Hibbett D.S."/>
            <person name="Martin F."/>
        </authorList>
    </citation>
    <scope>NUCLEOTIDE SEQUENCE [LARGE SCALE GENOMIC DNA]</scope>
    <source>
        <strain evidence="2">h7</strain>
    </source>
</reference>
<protein>
    <recommendedName>
        <fullName evidence="3">F-box domain-containing protein</fullName>
    </recommendedName>
</protein>
<organism evidence="1 2">
    <name type="scientific">Hebeloma cylindrosporum</name>
    <dbReference type="NCBI Taxonomy" id="76867"/>
    <lineage>
        <taxon>Eukaryota</taxon>
        <taxon>Fungi</taxon>
        <taxon>Dikarya</taxon>
        <taxon>Basidiomycota</taxon>
        <taxon>Agaricomycotina</taxon>
        <taxon>Agaricomycetes</taxon>
        <taxon>Agaricomycetidae</taxon>
        <taxon>Agaricales</taxon>
        <taxon>Agaricineae</taxon>
        <taxon>Hymenogastraceae</taxon>
        <taxon>Hebeloma</taxon>
    </lineage>
</organism>
<gene>
    <name evidence="1" type="ORF">M413DRAFT_22202</name>
</gene>
<dbReference type="SUPFAM" id="SSF52047">
    <property type="entry name" value="RNI-like"/>
    <property type="match status" value="1"/>
</dbReference>
<dbReference type="Gene3D" id="3.80.10.10">
    <property type="entry name" value="Ribonuclease Inhibitor"/>
    <property type="match status" value="1"/>
</dbReference>
<keyword evidence="2" id="KW-1185">Reference proteome</keyword>
<name>A0A0C2YCM8_HEBCY</name>
<evidence type="ECO:0000313" key="2">
    <source>
        <dbReference type="Proteomes" id="UP000053424"/>
    </source>
</evidence>
<dbReference type="InterPro" id="IPR032675">
    <property type="entry name" value="LRR_dom_sf"/>
</dbReference>
<sequence>MPTTLIDDLLDHILPICSISSLAVISRVSFHTRELALPHLLRRVYLDRNPRQILTFLNFILDNAHDSDCVISSEPGRHVFELELDSFALKSYVLNEEGVYKPAENEEYPVSTWAPTLAKALRLMPNLRSFTLRGETEEIVTYSSDFGLTVLSLPQLTSLMLWQIGPNTSLSFGKAIDSLKGTTKLQALMLSPMEQMEVVAHEGVGRFLFHYSMHLTDLCFLELDLKAFLQDDEHRRDSRVNFPAVGKLLIGDCELSLEELAAAFPALHTLHLDFSRFLHPYYTGPRENHVSFPNLISITGRYRDIYAILNSSACRDHVRRAVITCEWSDADDLATSAYAVPKAAPHLKSLHFAQSDVKPLAWWQGLGATLPELTYLDISFFIMKGLDLICNHIPSAISQISLEYIALLVQGYPLVDDREVQATVPEEAIALSYAKGIPTLKYIDVWMQDLTVSLQEPVTWWKVVRKVMSDGKVSAHVESLDADEGRALRERYDLQAYGGIFVGTGHPAESYSRGGLEY</sequence>
<dbReference type="HOGENOM" id="CLU_047028_0_0_1"/>
<proteinExistence type="predicted"/>
<dbReference type="AlphaFoldDB" id="A0A0C2YCM8"/>